<dbReference type="PRINTS" id="PR00034">
    <property type="entry name" value="HTHCRP"/>
</dbReference>
<keyword evidence="3" id="KW-0804">Transcription</keyword>
<dbReference type="Pfam" id="PF13545">
    <property type="entry name" value="HTH_Crp_2"/>
    <property type="match status" value="1"/>
</dbReference>
<dbReference type="SUPFAM" id="SSF51206">
    <property type="entry name" value="cAMP-binding domain-like"/>
    <property type="match status" value="1"/>
</dbReference>
<dbReference type="InterPro" id="IPR012318">
    <property type="entry name" value="HTH_CRP"/>
</dbReference>
<dbReference type="OrthoDB" id="667966at2"/>
<dbReference type="SMART" id="SM00419">
    <property type="entry name" value="HTH_CRP"/>
    <property type="match status" value="1"/>
</dbReference>
<name>A0A3A1P9C6_9SPHN</name>
<evidence type="ECO:0000256" key="3">
    <source>
        <dbReference type="ARBA" id="ARBA00023163"/>
    </source>
</evidence>
<dbReference type="InterPro" id="IPR018490">
    <property type="entry name" value="cNMP-bd_dom_sf"/>
</dbReference>
<dbReference type="SUPFAM" id="SSF46785">
    <property type="entry name" value="Winged helix' DNA-binding domain"/>
    <property type="match status" value="1"/>
</dbReference>
<evidence type="ECO:0000259" key="4">
    <source>
        <dbReference type="PROSITE" id="PS51063"/>
    </source>
</evidence>
<dbReference type="InterPro" id="IPR036388">
    <property type="entry name" value="WH-like_DNA-bd_sf"/>
</dbReference>
<dbReference type="Gene3D" id="2.60.120.10">
    <property type="entry name" value="Jelly Rolls"/>
    <property type="match status" value="1"/>
</dbReference>
<dbReference type="AlphaFoldDB" id="A0A3A1P9C6"/>
<reference evidence="5 6" key="1">
    <citation type="submission" date="2018-08" db="EMBL/GenBank/DDBJ databases">
        <title>Erythrobacter zhengii sp.nov., a bacterium isolated from deep-sea sediment.</title>
        <authorList>
            <person name="Fang C."/>
            <person name="Wu Y.-H."/>
            <person name="Sun C."/>
            <person name="Wang H."/>
            <person name="Cheng H."/>
            <person name="Meng F.-X."/>
            <person name="Wang C.-S."/>
            <person name="Xu X.-W."/>
        </authorList>
    </citation>
    <scope>NUCLEOTIDE SEQUENCE [LARGE SCALE GENOMIC DNA]</scope>
    <source>
        <strain evidence="5 6">CCTCC AB 2015396</strain>
    </source>
</reference>
<dbReference type="InterPro" id="IPR014710">
    <property type="entry name" value="RmlC-like_jellyroll"/>
</dbReference>
<organism evidence="5 6">
    <name type="scientific">Aurantiacibacter xanthus</name>
    <dbReference type="NCBI Taxonomy" id="1784712"/>
    <lineage>
        <taxon>Bacteria</taxon>
        <taxon>Pseudomonadati</taxon>
        <taxon>Pseudomonadota</taxon>
        <taxon>Alphaproteobacteria</taxon>
        <taxon>Sphingomonadales</taxon>
        <taxon>Erythrobacteraceae</taxon>
        <taxon>Aurantiacibacter</taxon>
    </lineage>
</organism>
<evidence type="ECO:0000256" key="2">
    <source>
        <dbReference type="ARBA" id="ARBA00023125"/>
    </source>
</evidence>
<dbReference type="Proteomes" id="UP000265366">
    <property type="component" value="Unassembled WGS sequence"/>
</dbReference>
<dbReference type="GO" id="GO:0006355">
    <property type="term" value="P:regulation of DNA-templated transcription"/>
    <property type="evidence" value="ECO:0007669"/>
    <property type="project" value="InterPro"/>
</dbReference>
<dbReference type="Gene3D" id="1.10.10.10">
    <property type="entry name" value="Winged helix-like DNA-binding domain superfamily/Winged helix DNA-binding domain"/>
    <property type="match status" value="1"/>
</dbReference>
<protein>
    <submittedName>
        <fullName evidence="5">Crp/Fnr family transcriptional regulator</fullName>
    </submittedName>
</protein>
<accession>A0A3A1P9C6</accession>
<keyword evidence="2" id="KW-0238">DNA-binding</keyword>
<dbReference type="CDD" id="cd00092">
    <property type="entry name" value="HTH_CRP"/>
    <property type="match status" value="1"/>
</dbReference>
<dbReference type="EMBL" id="QXFM01000059">
    <property type="protein sequence ID" value="RIV89609.1"/>
    <property type="molecule type" value="Genomic_DNA"/>
</dbReference>
<keyword evidence="6" id="KW-1185">Reference proteome</keyword>
<gene>
    <name evidence="5" type="ORF">D2V17_05940</name>
</gene>
<feature type="domain" description="HTH crp-type" evidence="4">
    <location>
        <begin position="153"/>
        <end position="227"/>
    </location>
</feature>
<sequence length="240" mass="26278">MKRFERTAVTLNDAFDCFAGQHLPAGAPATLVQQLRALASMHTVPRRQMTTLDVTRDHLVFVAHGPTKLVAFDPAGEGQIVAFQFCGDCLTLPREGLYTYRLVAIRAASLLVFEAEALRALERRAPMLNEVLARCSLAALQRTRANLVAMGRRSATERVASFLLSMREIEQVAQADGRTLTLEMTRKEIADCLGLTVETVSRQFSKLRDLGLIATPSRTQVRLSDPVRLAAQAGAFAPAA</sequence>
<evidence type="ECO:0000313" key="6">
    <source>
        <dbReference type="Proteomes" id="UP000265366"/>
    </source>
</evidence>
<dbReference type="RefSeq" id="WP_147367250.1">
    <property type="nucleotide sequence ID" value="NZ_QXFM01000059.1"/>
</dbReference>
<dbReference type="InterPro" id="IPR036390">
    <property type="entry name" value="WH_DNA-bd_sf"/>
</dbReference>
<evidence type="ECO:0000313" key="5">
    <source>
        <dbReference type="EMBL" id="RIV89609.1"/>
    </source>
</evidence>
<proteinExistence type="predicted"/>
<keyword evidence="1" id="KW-0805">Transcription regulation</keyword>
<comment type="caution">
    <text evidence="5">The sequence shown here is derived from an EMBL/GenBank/DDBJ whole genome shotgun (WGS) entry which is preliminary data.</text>
</comment>
<dbReference type="PROSITE" id="PS51063">
    <property type="entry name" value="HTH_CRP_2"/>
    <property type="match status" value="1"/>
</dbReference>
<dbReference type="GO" id="GO:0003677">
    <property type="term" value="F:DNA binding"/>
    <property type="evidence" value="ECO:0007669"/>
    <property type="project" value="UniProtKB-KW"/>
</dbReference>
<evidence type="ECO:0000256" key="1">
    <source>
        <dbReference type="ARBA" id="ARBA00023015"/>
    </source>
</evidence>